<feature type="compositionally biased region" description="Basic and acidic residues" evidence="1">
    <location>
        <begin position="59"/>
        <end position="74"/>
    </location>
</feature>
<feature type="chain" id="PRO_5009890648" evidence="2">
    <location>
        <begin position="20"/>
        <end position="263"/>
    </location>
</feature>
<feature type="region of interest" description="Disordered" evidence="1">
    <location>
        <begin position="59"/>
        <end position="134"/>
    </location>
</feature>
<dbReference type="OMA" id="PPHVNAN"/>
<dbReference type="EMBL" id="MNAD01000475">
    <property type="protein sequence ID" value="OJT12612.1"/>
    <property type="molecule type" value="Genomic_DNA"/>
</dbReference>
<proteinExistence type="predicted"/>
<feature type="compositionally biased region" description="Low complexity" evidence="1">
    <location>
        <begin position="102"/>
        <end position="132"/>
    </location>
</feature>
<sequence>MRSPALAFSLFAVAATVSAQSNITQRSTLEQPNVHANVGSYQMQTPKEMLSGVYPRAEYRGDQRQNHGATREGRPGPPHVNANHGVTMGSSAGDGVNGGVSDTAPAVGADAGDGSSGSSSSSSDSGPASGTDIFNVGNSIQNALGADKVSQSPGGAQSALAAPEQADAGYKPSPGYTYSDQRMKRSRVEPAVNVSKRQLGLPTSNQNDNSGSDDNSNQDGADGTSQRGSETDGAGPNGGEAHSGNVGSSKGGRVINDPASSSG</sequence>
<keyword evidence="2" id="KW-0732">Signal</keyword>
<feature type="compositionally biased region" description="Low complexity" evidence="1">
    <location>
        <begin position="204"/>
        <end position="220"/>
    </location>
</feature>
<gene>
    <name evidence="3" type="ORF">TRAPUB_10853</name>
</gene>
<evidence type="ECO:0000313" key="3">
    <source>
        <dbReference type="EMBL" id="OJT12612.1"/>
    </source>
</evidence>
<comment type="caution">
    <text evidence="3">The sequence shown here is derived from an EMBL/GenBank/DDBJ whole genome shotgun (WGS) entry which is preliminary data.</text>
</comment>
<reference evidence="3 4" key="1">
    <citation type="submission" date="2016-10" db="EMBL/GenBank/DDBJ databases">
        <title>Genome sequence of the basidiomycete white-rot fungus Trametes pubescens.</title>
        <authorList>
            <person name="Makela M.R."/>
            <person name="Granchi Z."/>
            <person name="Peng M."/>
            <person name="De Vries R.P."/>
            <person name="Grigoriev I."/>
            <person name="Riley R."/>
            <person name="Hilden K."/>
        </authorList>
    </citation>
    <scope>NUCLEOTIDE SEQUENCE [LARGE SCALE GENOMIC DNA]</scope>
    <source>
        <strain evidence="3 4">FBCC735</strain>
    </source>
</reference>
<evidence type="ECO:0000256" key="2">
    <source>
        <dbReference type="SAM" id="SignalP"/>
    </source>
</evidence>
<dbReference type="Proteomes" id="UP000184267">
    <property type="component" value="Unassembled WGS sequence"/>
</dbReference>
<organism evidence="3 4">
    <name type="scientific">Trametes pubescens</name>
    <name type="common">White-rot fungus</name>
    <dbReference type="NCBI Taxonomy" id="154538"/>
    <lineage>
        <taxon>Eukaryota</taxon>
        <taxon>Fungi</taxon>
        <taxon>Dikarya</taxon>
        <taxon>Basidiomycota</taxon>
        <taxon>Agaricomycotina</taxon>
        <taxon>Agaricomycetes</taxon>
        <taxon>Polyporales</taxon>
        <taxon>Polyporaceae</taxon>
        <taxon>Trametes</taxon>
    </lineage>
</organism>
<evidence type="ECO:0000313" key="4">
    <source>
        <dbReference type="Proteomes" id="UP000184267"/>
    </source>
</evidence>
<feature type="region of interest" description="Disordered" evidence="1">
    <location>
        <begin position="146"/>
        <end position="263"/>
    </location>
</feature>
<keyword evidence="4" id="KW-1185">Reference proteome</keyword>
<name>A0A1M2VYL0_TRAPU</name>
<feature type="signal peptide" evidence="2">
    <location>
        <begin position="1"/>
        <end position="19"/>
    </location>
</feature>
<protein>
    <submittedName>
        <fullName evidence="3">Uncharacterized protein</fullName>
    </submittedName>
</protein>
<accession>A0A1M2VYL0</accession>
<dbReference type="AlphaFoldDB" id="A0A1M2VYL0"/>
<dbReference type="OrthoDB" id="2756218at2759"/>
<evidence type="ECO:0000256" key="1">
    <source>
        <dbReference type="SAM" id="MobiDB-lite"/>
    </source>
</evidence>